<dbReference type="Proteomes" id="UP001374535">
    <property type="component" value="Chromosome 2"/>
</dbReference>
<keyword evidence="2" id="KW-1185">Reference proteome</keyword>
<dbReference type="AlphaFoldDB" id="A0AAQ3S4I7"/>
<gene>
    <name evidence="1" type="ORF">V8G54_006411</name>
</gene>
<evidence type="ECO:0000313" key="1">
    <source>
        <dbReference type="EMBL" id="WVZ19089.1"/>
    </source>
</evidence>
<dbReference type="EMBL" id="CP144699">
    <property type="protein sequence ID" value="WVZ19089.1"/>
    <property type="molecule type" value="Genomic_DNA"/>
</dbReference>
<protein>
    <submittedName>
        <fullName evidence="1">Uncharacterized protein</fullName>
    </submittedName>
</protein>
<organism evidence="1 2">
    <name type="scientific">Vigna mungo</name>
    <name type="common">Black gram</name>
    <name type="synonym">Phaseolus mungo</name>
    <dbReference type="NCBI Taxonomy" id="3915"/>
    <lineage>
        <taxon>Eukaryota</taxon>
        <taxon>Viridiplantae</taxon>
        <taxon>Streptophyta</taxon>
        <taxon>Embryophyta</taxon>
        <taxon>Tracheophyta</taxon>
        <taxon>Spermatophyta</taxon>
        <taxon>Magnoliopsida</taxon>
        <taxon>eudicotyledons</taxon>
        <taxon>Gunneridae</taxon>
        <taxon>Pentapetalae</taxon>
        <taxon>rosids</taxon>
        <taxon>fabids</taxon>
        <taxon>Fabales</taxon>
        <taxon>Fabaceae</taxon>
        <taxon>Papilionoideae</taxon>
        <taxon>50 kb inversion clade</taxon>
        <taxon>NPAAA clade</taxon>
        <taxon>indigoferoid/millettioid clade</taxon>
        <taxon>Phaseoleae</taxon>
        <taxon>Vigna</taxon>
    </lineage>
</organism>
<reference evidence="1 2" key="1">
    <citation type="journal article" date="2023" name="Life. Sci Alliance">
        <title>Evolutionary insights into 3D genome organization and epigenetic landscape of Vigna mungo.</title>
        <authorList>
            <person name="Junaid A."/>
            <person name="Singh B."/>
            <person name="Bhatia S."/>
        </authorList>
    </citation>
    <scope>NUCLEOTIDE SEQUENCE [LARGE SCALE GENOMIC DNA]</scope>
    <source>
        <strain evidence="1">Urdbean</strain>
    </source>
</reference>
<proteinExistence type="predicted"/>
<sequence length="171" mass="19322">MMEEKMGRGIICEVGIEERELYCRKACVCEGVVATWDGTVNKKEEKVEGKLQCVKPVGDNNVGDVEKGGTLMGMCREWKLENIWVPDKERIPKEHSTLQAPHTQRTETPFWTHSTSSHKQGIYSHFPHAPILLDIDEVGGVGVWGAIGNKLKSFHHKSDTRKRSQDAIFIH</sequence>
<name>A0AAQ3S4I7_VIGMU</name>
<evidence type="ECO:0000313" key="2">
    <source>
        <dbReference type="Proteomes" id="UP001374535"/>
    </source>
</evidence>
<accession>A0AAQ3S4I7</accession>